<dbReference type="GO" id="GO:0006355">
    <property type="term" value="P:regulation of DNA-templated transcription"/>
    <property type="evidence" value="ECO:0007669"/>
    <property type="project" value="InterPro"/>
</dbReference>
<evidence type="ECO:0000313" key="1">
    <source>
        <dbReference type="EMBL" id="CAB4154128.1"/>
    </source>
</evidence>
<dbReference type="InterPro" id="IPR010985">
    <property type="entry name" value="Ribbon_hlx_hlx"/>
</dbReference>
<gene>
    <name evidence="1" type="ORF">UFOVP637_30</name>
</gene>
<organism evidence="1">
    <name type="scientific">uncultured Caudovirales phage</name>
    <dbReference type="NCBI Taxonomy" id="2100421"/>
    <lineage>
        <taxon>Viruses</taxon>
        <taxon>Duplodnaviria</taxon>
        <taxon>Heunggongvirae</taxon>
        <taxon>Uroviricota</taxon>
        <taxon>Caudoviricetes</taxon>
        <taxon>Peduoviridae</taxon>
        <taxon>Maltschvirus</taxon>
        <taxon>Maltschvirus maltsch</taxon>
    </lineage>
</organism>
<dbReference type="SUPFAM" id="SSF47598">
    <property type="entry name" value="Ribbon-helix-helix"/>
    <property type="match status" value="1"/>
</dbReference>
<sequence>MVTPQRSIRINEELWRKAKEKAESEGKNISEVIVAYLKDYA</sequence>
<name>A0A6J5N4Y2_9CAUD</name>
<proteinExistence type="predicted"/>
<dbReference type="EMBL" id="LR796609">
    <property type="protein sequence ID" value="CAB4154128.1"/>
    <property type="molecule type" value="Genomic_DNA"/>
</dbReference>
<reference evidence="1" key="1">
    <citation type="submission" date="2020-04" db="EMBL/GenBank/DDBJ databases">
        <authorList>
            <person name="Chiriac C."/>
            <person name="Salcher M."/>
            <person name="Ghai R."/>
            <person name="Kavagutti S V."/>
        </authorList>
    </citation>
    <scope>NUCLEOTIDE SEQUENCE</scope>
</reference>
<protein>
    <submittedName>
        <fullName evidence="1">Uncharacterized protein</fullName>
    </submittedName>
</protein>
<accession>A0A6J5N4Y2</accession>